<dbReference type="FunCoup" id="A0A1D6I1X7">
    <property type="interactions" value="9"/>
</dbReference>
<evidence type="ECO:0000313" key="2">
    <source>
        <dbReference type="EMBL" id="ONM54210.1"/>
    </source>
</evidence>
<dbReference type="OMA" id="DSCWNAG"/>
<dbReference type="PaxDb" id="4577-GRMZM2G461625_P01"/>
<feature type="compositionally biased region" description="Low complexity" evidence="1">
    <location>
        <begin position="41"/>
        <end position="69"/>
    </location>
</feature>
<protein>
    <submittedName>
        <fullName evidence="2">Uncharacterized protein</fullName>
    </submittedName>
</protein>
<feature type="compositionally biased region" description="Basic residues" evidence="1">
    <location>
        <begin position="102"/>
        <end position="112"/>
    </location>
</feature>
<gene>
    <name evidence="2" type="ORF">ZEAMMB73_Zm00001d020072</name>
</gene>
<accession>A0A1D6I1X7</accession>
<sequence>MEFIPDSCWNAGMPSAPMTSCGRLRRASRFLNVPGTARAASLASLRSSNSASTLRVPRTFSSTRRASSRWPRSTRLLGVSGRNSAPTKMAVAGPMASPSERRHPHGCSRSVK</sequence>
<evidence type="ECO:0000256" key="1">
    <source>
        <dbReference type="SAM" id="MobiDB-lite"/>
    </source>
</evidence>
<dbReference type="InParanoid" id="A0A1D6I1X7"/>
<dbReference type="AlphaFoldDB" id="A0A1D6I1X7"/>
<reference evidence="2" key="1">
    <citation type="submission" date="2015-12" db="EMBL/GenBank/DDBJ databases">
        <title>Update maize B73 reference genome by single molecule sequencing technologies.</title>
        <authorList>
            <consortium name="Maize Genome Sequencing Project"/>
            <person name="Ware D."/>
        </authorList>
    </citation>
    <scope>NUCLEOTIDE SEQUENCE [LARGE SCALE GENOMIC DNA]</scope>
    <source>
        <tissue evidence="2">Seedling</tissue>
    </source>
</reference>
<dbReference type="EMBL" id="CM007650">
    <property type="protein sequence ID" value="ONM54210.1"/>
    <property type="molecule type" value="Genomic_DNA"/>
</dbReference>
<organism evidence="2">
    <name type="scientific">Zea mays</name>
    <name type="common">Maize</name>
    <dbReference type="NCBI Taxonomy" id="4577"/>
    <lineage>
        <taxon>Eukaryota</taxon>
        <taxon>Viridiplantae</taxon>
        <taxon>Streptophyta</taxon>
        <taxon>Embryophyta</taxon>
        <taxon>Tracheophyta</taxon>
        <taxon>Spermatophyta</taxon>
        <taxon>Magnoliopsida</taxon>
        <taxon>Liliopsida</taxon>
        <taxon>Poales</taxon>
        <taxon>Poaceae</taxon>
        <taxon>PACMAD clade</taxon>
        <taxon>Panicoideae</taxon>
        <taxon>Andropogonodae</taxon>
        <taxon>Andropogoneae</taxon>
        <taxon>Tripsacinae</taxon>
        <taxon>Zea</taxon>
    </lineage>
</organism>
<feature type="region of interest" description="Disordered" evidence="1">
    <location>
        <begin position="41"/>
        <end position="112"/>
    </location>
</feature>
<proteinExistence type="predicted"/>
<name>A0A1D6I1X7_MAIZE</name>